<evidence type="ECO:0000256" key="4">
    <source>
        <dbReference type="ARBA" id="ARBA00022519"/>
    </source>
</evidence>
<evidence type="ECO:0000256" key="7">
    <source>
        <dbReference type="ARBA" id="ARBA00022679"/>
    </source>
</evidence>
<organism evidence="22 23">
    <name type="scientific">Desulfuromonas soudanensis</name>
    <dbReference type="NCBI Taxonomy" id="1603606"/>
    <lineage>
        <taxon>Bacteria</taxon>
        <taxon>Pseudomonadati</taxon>
        <taxon>Thermodesulfobacteriota</taxon>
        <taxon>Desulfuromonadia</taxon>
        <taxon>Desulfuromonadales</taxon>
        <taxon>Desulfuromonadaceae</taxon>
        <taxon>Desulfuromonas</taxon>
    </lineage>
</organism>
<accession>A0A0M5IZ69</accession>
<dbReference type="PRINTS" id="PR00864">
    <property type="entry name" value="PREPILNPTASE"/>
</dbReference>
<keyword evidence="10 18" id="KW-0378">Hydrolase</keyword>
<evidence type="ECO:0000313" key="23">
    <source>
        <dbReference type="Proteomes" id="UP000057158"/>
    </source>
</evidence>
<dbReference type="GO" id="GO:0006465">
    <property type="term" value="P:signal peptide processing"/>
    <property type="evidence" value="ECO:0007669"/>
    <property type="project" value="TreeGrafter"/>
</dbReference>
<evidence type="ECO:0000256" key="15">
    <source>
        <dbReference type="ARBA" id="ARBA00067082"/>
    </source>
</evidence>
<feature type="transmembrane region" description="Helical" evidence="19">
    <location>
        <begin position="153"/>
        <end position="174"/>
    </location>
</feature>
<dbReference type="InterPro" id="IPR010627">
    <property type="entry name" value="Prepilin_pept_A24_N"/>
</dbReference>
<comment type="catalytic activity">
    <reaction evidence="14 18">
        <text>Typically cleaves a -Gly-|-Phe- bond to release an N-terminal, basic peptide of 5-8 residues from type IV prepilin, and then N-methylates the new N-terminal amino group, the methyl donor being S-adenosyl-L-methionine.</text>
        <dbReference type="EC" id="3.4.23.43"/>
    </reaction>
</comment>
<keyword evidence="7 18" id="KW-0808">Transferase</keyword>
<dbReference type="PANTHER" id="PTHR30487">
    <property type="entry name" value="TYPE 4 PREPILIN-LIKE PROTEINS LEADER PEPTIDE-PROCESSING ENZYME"/>
    <property type="match status" value="1"/>
</dbReference>
<dbReference type="InterPro" id="IPR000045">
    <property type="entry name" value="Prepilin_IV_endopep_pep"/>
</dbReference>
<dbReference type="FunFam" id="1.20.120.1220:FF:000001">
    <property type="entry name" value="Type 4 prepilin-like proteins leader peptide-processing enzyme"/>
    <property type="match status" value="1"/>
</dbReference>
<keyword evidence="4" id="KW-0997">Cell inner membrane</keyword>
<dbReference type="GO" id="GO:0032259">
    <property type="term" value="P:methylation"/>
    <property type="evidence" value="ECO:0007669"/>
    <property type="project" value="UniProtKB-KW"/>
</dbReference>
<evidence type="ECO:0000256" key="9">
    <source>
        <dbReference type="ARBA" id="ARBA00022692"/>
    </source>
</evidence>
<dbReference type="KEGG" id="des:DSOUD_2153"/>
<protein>
    <recommendedName>
        <fullName evidence="16 18">Prepilin leader peptidase/N-methyltransferase</fullName>
        <ecNumber evidence="18">2.1.1.-</ecNumber>
        <ecNumber evidence="15 18">3.4.23.43</ecNumber>
    </recommendedName>
</protein>
<evidence type="ECO:0000256" key="18">
    <source>
        <dbReference type="RuleBase" id="RU003794"/>
    </source>
</evidence>
<dbReference type="PANTHER" id="PTHR30487:SF0">
    <property type="entry name" value="PREPILIN LEADER PEPTIDASE_N-METHYLTRANSFERASE-RELATED"/>
    <property type="match status" value="1"/>
</dbReference>
<evidence type="ECO:0000256" key="10">
    <source>
        <dbReference type="ARBA" id="ARBA00022801"/>
    </source>
</evidence>
<keyword evidence="13 18" id="KW-0511">Multifunctional enzyme</keyword>
<sequence length="258" mass="28612">MYYPLYLDLYTFVLGCVIGSFLNVCIYRIPEGLSIVRPASRCPNCGQAILWYQNVPILSWLLLRGRCARCAVPISARYPLVEALTGILFWLVFHAFGLQWATPVYWIFTAALVVITFIDLDHQIIPNAISLPGILVGFVCSIAIPWISWTDSLLGILLGGGSLYLVAAVYRLLTGKDGMGMGDVKLLAMLGAFLGWQAVLPVIFFASLIGSLVGVPLMILRRADSKLAIPFGPFLALSAHIYLFWGTAIIRWYLTFFR</sequence>
<dbReference type="Pfam" id="PF06750">
    <property type="entry name" value="A24_N_bact"/>
    <property type="match status" value="1"/>
</dbReference>
<evidence type="ECO:0000256" key="2">
    <source>
        <dbReference type="ARBA" id="ARBA00005801"/>
    </source>
</evidence>
<dbReference type="EMBL" id="CP010802">
    <property type="protein sequence ID" value="ALC16918.1"/>
    <property type="molecule type" value="Genomic_DNA"/>
</dbReference>
<keyword evidence="3" id="KW-1003">Cell membrane</keyword>
<dbReference type="RefSeq" id="WP_053550970.1">
    <property type="nucleotide sequence ID" value="NZ_CP010802.1"/>
</dbReference>
<feature type="transmembrane region" description="Helical" evidence="19">
    <location>
        <begin position="231"/>
        <end position="254"/>
    </location>
</feature>
<keyword evidence="9 18" id="KW-0812">Transmembrane</keyword>
<dbReference type="Pfam" id="PF01478">
    <property type="entry name" value="Peptidase_A24"/>
    <property type="match status" value="1"/>
</dbReference>
<dbReference type="EC" id="2.1.1.-" evidence="18"/>
<name>A0A0M5IZ69_9BACT</name>
<evidence type="ECO:0000256" key="14">
    <source>
        <dbReference type="ARBA" id="ARBA00050401"/>
    </source>
</evidence>
<keyword evidence="12 19" id="KW-0472">Membrane</keyword>
<dbReference type="OrthoDB" id="9789291at2"/>
<comment type="subcellular location">
    <subcellularLocation>
        <location evidence="1">Cell inner membrane</location>
        <topology evidence="1">Multi-pass membrane protein</topology>
    </subcellularLocation>
    <subcellularLocation>
        <location evidence="18">Cell membrane</location>
        <topology evidence="18">Multi-pass membrane protein</topology>
    </subcellularLocation>
</comment>
<evidence type="ECO:0000256" key="12">
    <source>
        <dbReference type="ARBA" id="ARBA00023136"/>
    </source>
</evidence>
<dbReference type="InterPro" id="IPR050882">
    <property type="entry name" value="Prepilin_peptidase/N-MTase"/>
</dbReference>
<dbReference type="STRING" id="1603606.DSOUD_2153"/>
<gene>
    <name evidence="22" type="primary">pilD</name>
    <name evidence="22" type="ORF">DSOUD_2153</name>
</gene>
<keyword evidence="11 19" id="KW-1133">Transmembrane helix</keyword>
<feature type="domain" description="Prepilin type IV endopeptidase peptidase" evidence="20">
    <location>
        <begin position="106"/>
        <end position="215"/>
    </location>
</feature>
<evidence type="ECO:0000256" key="6">
    <source>
        <dbReference type="ARBA" id="ARBA00022670"/>
    </source>
</evidence>
<feature type="transmembrane region" description="Helical" evidence="19">
    <location>
        <begin position="7"/>
        <end position="29"/>
    </location>
</feature>
<comment type="function">
    <text evidence="18">Plays an essential role in type IV pili and type II pseudopili formation by proteolytically removing the leader sequence from substrate proteins and subsequently monomethylating the alpha-amino group of the newly exposed N-terminal phenylalanine.</text>
</comment>
<dbReference type="GO" id="GO:0008168">
    <property type="term" value="F:methyltransferase activity"/>
    <property type="evidence" value="ECO:0007669"/>
    <property type="project" value="UniProtKB-KW"/>
</dbReference>
<dbReference type="GO" id="GO:0004190">
    <property type="term" value="F:aspartic-type endopeptidase activity"/>
    <property type="evidence" value="ECO:0007669"/>
    <property type="project" value="UniProtKB-EC"/>
</dbReference>
<evidence type="ECO:0000259" key="21">
    <source>
        <dbReference type="Pfam" id="PF06750"/>
    </source>
</evidence>
<evidence type="ECO:0000256" key="1">
    <source>
        <dbReference type="ARBA" id="ARBA00004429"/>
    </source>
</evidence>
<evidence type="ECO:0000256" key="19">
    <source>
        <dbReference type="SAM" id="Phobius"/>
    </source>
</evidence>
<evidence type="ECO:0000313" key="22">
    <source>
        <dbReference type="EMBL" id="ALC16918.1"/>
    </source>
</evidence>
<evidence type="ECO:0000259" key="20">
    <source>
        <dbReference type="Pfam" id="PF01478"/>
    </source>
</evidence>
<dbReference type="PATRIC" id="fig|1603606.3.peg.2326"/>
<evidence type="ECO:0000256" key="3">
    <source>
        <dbReference type="ARBA" id="ARBA00022475"/>
    </source>
</evidence>
<evidence type="ECO:0000256" key="8">
    <source>
        <dbReference type="ARBA" id="ARBA00022691"/>
    </source>
</evidence>
<keyword evidence="5 18" id="KW-0489">Methyltransferase</keyword>
<keyword evidence="6 18" id="KW-0645">Protease</keyword>
<feature type="transmembrane region" description="Helical" evidence="19">
    <location>
        <begin position="127"/>
        <end position="147"/>
    </location>
</feature>
<keyword evidence="23" id="KW-1185">Reference proteome</keyword>
<comment type="similarity">
    <text evidence="2 17">Belongs to the peptidase A24 family.</text>
</comment>
<feature type="transmembrane region" description="Helical" evidence="19">
    <location>
        <begin position="186"/>
        <end position="219"/>
    </location>
</feature>
<evidence type="ECO:0000256" key="13">
    <source>
        <dbReference type="ARBA" id="ARBA00023268"/>
    </source>
</evidence>
<evidence type="ECO:0000256" key="11">
    <source>
        <dbReference type="ARBA" id="ARBA00022989"/>
    </source>
</evidence>
<dbReference type="Proteomes" id="UP000057158">
    <property type="component" value="Chromosome"/>
</dbReference>
<dbReference type="InterPro" id="IPR014032">
    <property type="entry name" value="Peptidase_A24A_bac"/>
</dbReference>
<dbReference type="GO" id="GO:0005886">
    <property type="term" value="C:plasma membrane"/>
    <property type="evidence" value="ECO:0007669"/>
    <property type="project" value="UniProtKB-SubCell"/>
</dbReference>
<reference evidence="22 23" key="1">
    <citation type="submission" date="2015-07" db="EMBL/GenBank/DDBJ databases">
        <title>Isolation and Genomic Characterization of a Novel Halophilic Metal-Reducing Deltaproteobacterium from the Deep Subsurface.</title>
        <authorList>
            <person name="Badalamenti J.P."/>
            <person name="Summers Z.M."/>
            <person name="Gralnick J.A."/>
            <person name="Bond D.R."/>
        </authorList>
    </citation>
    <scope>NUCLEOTIDE SEQUENCE [LARGE SCALE GENOMIC DNA]</scope>
    <source>
        <strain evidence="22 23">WTL</strain>
    </source>
</reference>
<dbReference type="AlphaFoldDB" id="A0A0M5IZ69"/>
<evidence type="ECO:0000256" key="16">
    <source>
        <dbReference type="ARBA" id="ARBA00071870"/>
    </source>
</evidence>
<feature type="domain" description="Prepilin peptidase A24 N-terminal" evidence="21">
    <location>
        <begin position="13"/>
        <end position="96"/>
    </location>
</feature>
<dbReference type="EC" id="3.4.23.43" evidence="15 18"/>
<evidence type="ECO:0000256" key="5">
    <source>
        <dbReference type="ARBA" id="ARBA00022603"/>
    </source>
</evidence>
<dbReference type="Gene3D" id="1.20.120.1220">
    <property type="match status" value="1"/>
</dbReference>
<evidence type="ECO:0000256" key="17">
    <source>
        <dbReference type="RuleBase" id="RU003793"/>
    </source>
</evidence>
<keyword evidence="8" id="KW-0949">S-adenosyl-L-methionine</keyword>
<proteinExistence type="inferred from homology"/>